<gene>
    <name evidence="2" type="ORF">MTR65_13490</name>
</gene>
<dbReference type="PANTHER" id="PTHR34009:SF2">
    <property type="entry name" value="PROTEIN STAR"/>
    <property type="match status" value="1"/>
</dbReference>
<dbReference type="Proteomes" id="UP001162802">
    <property type="component" value="Unassembled WGS sequence"/>
</dbReference>
<organism evidence="2 3">
    <name type="scientific">Novosphingobium mangrovi</name>
    <name type="common">ex Hu et al. 2023</name>
    <dbReference type="NCBI Taxonomy" id="2930094"/>
    <lineage>
        <taxon>Bacteria</taxon>
        <taxon>Pseudomonadati</taxon>
        <taxon>Pseudomonadota</taxon>
        <taxon>Alphaproteobacteria</taxon>
        <taxon>Sphingomonadales</taxon>
        <taxon>Sphingomonadaceae</taxon>
        <taxon>Novosphingobium</taxon>
    </lineage>
</organism>
<keyword evidence="2" id="KW-0489">Methyltransferase</keyword>
<sequence>MAFNAIRLHRPEVRDLVASADLQFLAYCMARRERSKSQIMQDLWVCYELGEKREGFFVEFGATNGLKNSNTWLLEHELGWSGILAEPNPIWHGDLAANRSARIEHRCVSSRSGERVAFLTTDEDDPELSGIAAFSDGDHFADRRSRAAQIEVETLSLDDLLETYEAPPVIDYMSVDTEGSELDILSAYSFRHRFRLISVETNPKNEAAIDALLAAQGYMRVFRQFSQWDGWYVAAESRDGDRGEVAAPEA</sequence>
<protein>
    <submittedName>
        <fullName evidence="2">FkbM family methyltransferase</fullName>
    </submittedName>
</protein>
<evidence type="ECO:0000259" key="1">
    <source>
        <dbReference type="Pfam" id="PF05050"/>
    </source>
</evidence>
<name>A0ABT0AET2_9SPHN</name>
<evidence type="ECO:0000313" key="3">
    <source>
        <dbReference type="Proteomes" id="UP001162802"/>
    </source>
</evidence>
<feature type="domain" description="Methyltransferase FkbM" evidence="1">
    <location>
        <begin position="61"/>
        <end position="218"/>
    </location>
</feature>
<dbReference type="SUPFAM" id="SSF53335">
    <property type="entry name" value="S-adenosyl-L-methionine-dependent methyltransferases"/>
    <property type="match status" value="1"/>
</dbReference>
<dbReference type="PANTHER" id="PTHR34009">
    <property type="entry name" value="PROTEIN STAR"/>
    <property type="match status" value="1"/>
</dbReference>
<dbReference type="Gene3D" id="3.40.50.150">
    <property type="entry name" value="Vaccinia Virus protein VP39"/>
    <property type="match status" value="1"/>
</dbReference>
<dbReference type="RefSeq" id="WP_243801057.1">
    <property type="nucleotide sequence ID" value="NZ_JALHAT010000024.1"/>
</dbReference>
<dbReference type="EMBL" id="JALHAT010000024">
    <property type="protein sequence ID" value="MCJ1961703.1"/>
    <property type="molecule type" value="Genomic_DNA"/>
</dbReference>
<proteinExistence type="predicted"/>
<accession>A0ABT0AET2</accession>
<dbReference type="InterPro" id="IPR006342">
    <property type="entry name" value="FkbM_mtfrase"/>
</dbReference>
<dbReference type="InterPro" id="IPR029063">
    <property type="entry name" value="SAM-dependent_MTases_sf"/>
</dbReference>
<comment type="caution">
    <text evidence="2">The sequence shown here is derived from an EMBL/GenBank/DDBJ whole genome shotgun (WGS) entry which is preliminary data.</text>
</comment>
<keyword evidence="2" id="KW-0808">Transferase</keyword>
<dbReference type="GO" id="GO:0032259">
    <property type="term" value="P:methylation"/>
    <property type="evidence" value="ECO:0007669"/>
    <property type="project" value="UniProtKB-KW"/>
</dbReference>
<dbReference type="GO" id="GO:0008168">
    <property type="term" value="F:methyltransferase activity"/>
    <property type="evidence" value="ECO:0007669"/>
    <property type="project" value="UniProtKB-KW"/>
</dbReference>
<reference evidence="2" key="1">
    <citation type="submission" date="2022-03" db="EMBL/GenBank/DDBJ databases">
        <title>Identification of a novel bacterium isolated from mangrove sediments.</title>
        <authorList>
            <person name="Pan X."/>
        </authorList>
    </citation>
    <scope>NUCLEOTIDE SEQUENCE</scope>
    <source>
        <strain evidence="2">B2637</strain>
    </source>
</reference>
<evidence type="ECO:0000313" key="2">
    <source>
        <dbReference type="EMBL" id="MCJ1961703.1"/>
    </source>
</evidence>
<dbReference type="Pfam" id="PF05050">
    <property type="entry name" value="Methyltransf_21"/>
    <property type="match status" value="1"/>
</dbReference>
<dbReference type="InterPro" id="IPR053202">
    <property type="entry name" value="EGF_Rcpt_Signaling_Reg"/>
</dbReference>
<keyword evidence="3" id="KW-1185">Reference proteome</keyword>